<feature type="compositionally biased region" description="Gly residues" evidence="1">
    <location>
        <begin position="52"/>
        <end position="66"/>
    </location>
</feature>
<feature type="transmembrane region" description="Helical" evidence="2">
    <location>
        <begin position="161"/>
        <end position="188"/>
    </location>
</feature>
<evidence type="ECO:0000313" key="4">
    <source>
        <dbReference type="Proteomes" id="UP000655287"/>
    </source>
</evidence>
<keyword evidence="2" id="KW-0472">Membrane</keyword>
<evidence type="ECO:0000256" key="2">
    <source>
        <dbReference type="SAM" id="Phobius"/>
    </source>
</evidence>
<protein>
    <recommendedName>
        <fullName evidence="5">DUF4190 domain-containing protein</fullName>
    </recommendedName>
</protein>
<gene>
    <name evidence="3" type="ORF">Sru01_45900</name>
</gene>
<feature type="compositionally biased region" description="Gly residues" evidence="1">
    <location>
        <begin position="125"/>
        <end position="136"/>
    </location>
</feature>
<feature type="compositionally biased region" description="Gly residues" evidence="1">
    <location>
        <begin position="102"/>
        <end position="114"/>
    </location>
</feature>
<keyword evidence="2" id="KW-0812">Transmembrane</keyword>
<feature type="compositionally biased region" description="Polar residues" evidence="1">
    <location>
        <begin position="14"/>
        <end position="28"/>
    </location>
</feature>
<proteinExistence type="predicted"/>
<evidence type="ECO:0000313" key="3">
    <source>
        <dbReference type="EMBL" id="GII79608.1"/>
    </source>
</evidence>
<evidence type="ECO:0008006" key="5">
    <source>
        <dbReference type="Google" id="ProtNLM"/>
    </source>
</evidence>
<evidence type="ECO:0000256" key="1">
    <source>
        <dbReference type="SAM" id="MobiDB-lite"/>
    </source>
</evidence>
<name>A0A919R5F1_9ACTN</name>
<dbReference type="EMBL" id="BOOU01000059">
    <property type="protein sequence ID" value="GII79608.1"/>
    <property type="molecule type" value="Genomic_DNA"/>
</dbReference>
<organism evidence="3 4">
    <name type="scientific">Sphaerisporangium rufum</name>
    <dbReference type="NCBI Taxonomy" id="1381558"/>
    <lineage>
        <taxon>Bacteria</taxon>
        <taxon>Bacillati</taxon>
        <taxon>Actinomycetota</taxon>
        <taxon>Actinomycetes</taxon>
        <taxon>Streptosporangiales</taxon>
        <taxon>Streptosporangiaceae</taxon>
        <taxon>Sphaerisporangium</taxon>
    </lineage>
</organism>
<feature type="compositionally biased region" description="Low complexity" evidence="1">
    <location>
        <begin position="115"/>
        <end position="124"/>
    </location>
</feature>
<comment type="caution">
    <text evidence="3">The sequence shown here is derived from an EMBL/GenBank/DDBJ whole genome shotgun (WGS) entry which is preliminary data.</text>
</comment>
<accession>A0A919R5F1</accession>
<dbReference type="AlphaFoldDB" id="A0A919R5F1"/>
<feature type="compositionally biased region" description="Low complexity" evidence="1">
    <location>
        <begin position="84"/>
        <end position="101"/>
    </location>
</feature>
<sequence>MWSVPAEPEKRETVSSGTPESPGQNPHDWQTPYAPQDAPYGQPANGQAYGQPSGGQAYGQPSGGQAYGQPSGDQAYGQQGYGAPGQDQGPYAQQGYEQQGYGQQGYGQGQGADGYGQEYAQPGQGQHGYGQPGYGQPAGYGAPSPYGYPARPAGDGPRTHAIVALVISIVLALSCYVSLGGIAGAILSGVALGKVDTEPDKARNLLKWTWISIGINVGLVIIGVGTMIFLGVNGYLD</sequence>
<feature type="region of interest" description="Disordered" evidence="1">
    <location>
        <begin position="1"/>
        <end position="136"/>
    </location>
</feature>
<feature type="transmembrane region" description="Helical" evidence="2">
    <location>
        <begin position="208"/>
        <end position="232"/>
    </location>
</feature>
<dbReference type="Proteomes" id="UP000655287">
    <property type="component" value="Unassembled WGS sequence"/>
</dbReference>
<keyword evidence="4" id="KW-1185">Reference proteome</keyword>
<keyword evidence="2" id="KW-1133">Transmembrane helix</keyword>
<reference evidence="3" key="1">
    <citation type="submission" date="2021-01" db="EMBL/GenBank/DDBJ databases">
        <title>Whole genome shotgun sequence of Sphaerisporangium rufum NBRC 109079.</title>
        <authorList>
            <person name="Komaki H."/>
            <person name="Tamura T."/>
        </authorList>
    </citation>
    <scope>NUCLEOTIDE SEQUENCE</scope>
    <source>
        <strain evidence="3">NBRC 109079</strain>
    </source>
</reference>